<organism evidence="2 3">
    <name type="scientific">Mikania micrantha</name>
    <name type="common">bitter vine</name>
    <dbReference type="NCBI Taxonomy" id="192012"/>
    <lineage>
        <taxon>Eukaryota</taxon>
        <taxon>Viridiplantae</taxon>
        <taxon>Streptophyta</taxon>
        <taxon>Embryophyta</taxon>
        <taxon>Tracheophyta</taxon>
        <taxon>Spermatophyta</taxon>
        <taxon>Magnoliopsida</taxon>
        <taxon>eudicotyledons</taxon>
        <taxon>Gunneridae</taxon>
        <taxon>Pentapetalae</taxon>
        <taxon>asterids</taxon>
        <taxon>campanulids</taxon>
        <taxon>Asterales</taxon>
        <taxon>Asteraceae</taxon>
        <taxon>Asteroideae</taxon>
        <taxon>Heliantheae alliance</taxon>
        <taxon>Eupatorieae</taxon>
        <taxon>Mikania</taxon>
    </lineage>
</organism>
<dbReference type="AlphaFoldDB" id="A0A5N6LKX5"/>
<dbReference type="OrthoDB" id="629495at2759"/>
<sequence length="282" mass="32077">MRNSKGMNLKMMIQNDIMARSSTGGGRGKGRDSDHDSCRPRITGRLHSNAYEALSEHESSDDEESTVGRRGPVAPTPLHEPRNCEWIWIRHDQPCGAIYGRVRKMSLAKMPIGFQEEKILGFIGGKHTLGSQAYVTLKLKADEKLRRPTTVDELWMPSHGRKGTRPLDRLLRRERGEGSKEPEEINFQDNVEWVDAKAKESFKYVIEKYGDNTRKHPLFDLDTWIQAWKKKGRFDISDPQVMMTGTQSTLGTSTYLPARNEEPRGLLVSRLLALPDFTSLLV</sequence>
<feature type="compositionally biased region" description="Basic and acidic residues" evidence="1">
    <location>
        <begin position="29"/>
        <end position="39"/>
    </location>
</feature>
<protein>
    <submittedName>
        <fullName evidence="2">Uncharacterized protein</fullName>
    </submittedName>
</protein>
<name>A0A5N6LKX5_9ASTR</name>
<evidence type="ECO:0000313" key="2">
    <source>
        <dbReference type="EMBL" id="KAD2392862.1"/>
    </source>
</evidence>
<reference evidence="2 3" key="1">
    <citation type="submission" date="2019-05" db="EMBL/GenBank/DDBJ databases">
        <title>Mikania micrantha, genome provides insights into the molecular mechanism of rapid growth.</title>
        <authorList>
            <person name="Liu B."/>
        </authorList>
    </citation>
    <scope>NUCLEOTIDE SEQUENCE [LARGE SCALE GENOMIC DNA]</scope>
    <source>
        <strain evidence="2">NLD-2019</strain>
        <tissue evidence="2">Leaf</tissue>
    </source>
</reference>
<evidence type="ECO:0000256" key="1">
    <source>
        <dbReference type="SAM" id="MobiDB-lite"/>
    </source>
</evidence>
<comment type="caution">
    <text evidence="2">The sequence shown here is derived from an EMBL/GenBank/DDBJ whole genome shotgun (WGS) entry which is preliminary data.</text>
</comment>
<accession>A0A5N6LKX5</accession>
<dbReference type="Proteomes" id="UP000326396">
    <property type="component" value="Linkage Group LG9"/>
</dbReference>
<evidence type="ECO:0000313" key="3">
    <source>
        <dbReference type="Proteomes" id="UP000326396"/>
    </source>
</evidence>
<dbReference type="EMBL" id="SZYD01000019">
    <property type="protein sequence ID" value="KAD2392862.1"/>
    <property type="molecule type" value="Genomic_DNA"/>
</dbReference>
<keyword evidence="3" id="KW-1185">Reference proteome</keyword>
<feature type="region of interest" description="Disordered" evidence="1">
    <location>
        <begin position="20"/>
        <end position="76"/>
    </location>
</feature>
<gene>
    <name evidence="2" type="ORF">E3N88_39839</name>
</gene>
<proteinExistence type="predicted"/>